<gene>
    <name evidence="1" type="ORF">CASFOL_028373</name>
</gene>
<evidence type="ECO:0000313" key="2">
    <source>
        <dbReference type="Proteomes" id="UP001632038"/>
    </source>
</evidence>
<name>A0ABD3CDZ3_9LAMI</name>
<comment type="caution">
    <text evidence="1">The sequence shown here is derived from an EMBL/GenBank/DDBJ whole genome shotgun (WGS) entry which is preliminary data.</text>
</comment>
<keyword evidence="2" id="KW-1185">Reference proteome</keyword>
<organism evidence="1 2">
    <name type="scientific">Castilleja foliolosa</name>
    <dbReference type="NCBI Taxonomy" id="1961234"/>
    <lineage>
        <taxon>Eukaryota</taxon>
        <taxon>Viridiplantae</taxon>
        <taxon>Streptophyta</taxon>
        <taxon>Embryophyta</taxon>
        <taxon>Tracheophyta</taxon>
        <taxon>Spermatophyta</taxon>
        <taxon>Magnoliopsida</taxon>
        <taxon>eudicotyledons</taxon>
        <taxon>Gunneridae</taxon>
        <taxon>Pentapetalae</taxon>
        <taxon>asterids</taxon>
        <taxon>lamiids</taxon>
        <taxon>Lamiales</taxon>
        <taxon>Orobanchaceae</taxon>
        <taxon>Pedicularideae</taxon>
        <taxon>Castillejinae</taxon>
        <taxon>Castilleja</taxon>
    </lineage>
</organism>
<accession>A0ABD3CDZ3</accession>
<dbReference type="Proteomes" id="UP001632038">
    <property type="component" value="Unassembled WGS sequence"/>
</dbReference>
<evidence type="ECO:0000313" key="1">
    <source>
        <dbReference type="EMBL" id="KAL3627010.1"/>
    </source>
</evidence>
<proteinExistence type="predicted"/>
<reference evidence="2" key="1">
    <citation type="journal article" date="2024" name="IScience">
        <title>Strigolactones Initiate the Formation of Haustorium-like Structures in Castilleja.</title>
        <authorList>
            <person name="Buerger M."/>
            <person name="Peterson D."/>
            <person name="Chory J."/>
        </authorList>
    </citation>
    <scope>NUCLEOTIDE SEQUENCE [LARGE SCALE GENOMIC DNA]</scope>
</reference>
<protein>
    <submittedName>
        <fullName evidence="1">Uncharacterized protein</fullName>
    </submittedName>
</protein>
<sequence length="170" mass="18986">MSCFGCCEDDDMHKTVGNGAYPTTHTAGSNLEHYQRLSEVQPPKVLAMSLWLEIMVKYYWHLGSFARIVGMIDFLSGLGKRMQSNSVFLSFGFLSQYGKVVVITVGEEIASMALPSTICPLVFVFTSSGNVAEYYAHPENCRPFPRKYNPIHVCNRQSIVCIGKKGLFDI</sequence>
<dbReference type="EMBL" id="JAVIJP010000039">
    <property type="protein sequence ID" value="KAL3627010.1"/>
    <property type="molecule type" value="Genomic_DNA"/>
</dbReference>
<dbReference type="AlphaFoldDB" id="A0ABD3CDZ3"/>